<evidence type="ECO:0000313" key="1">
    <source>
        <dbReference type="EMBL" id="JAN25009.1"/>
    </source>
</evidence>
<name>A0A0P5SQS1_9CRUS</name>
<sequence length="82" mass="9825">MFKIDRNIFACLILVAFMLLEWKYHSESIKHLFKVERNEPKNVKRKASPDYQLQTTRFQRQVITIQPNQTVRTDEGETTNQL</sequence>
<dbReference type="EMBL" id="GDIQ01069728">
    <property type="protein sequence ID" value="JAN25009.1"/>
    <property type="molecule type" value="Transcribed_RNA"/>
</dbReference>
<organism evidence="1">
    <name type="scientific">Daphnia magna</name>
    <dbReference type="NCBI Taxonomy" id="35525"/>
    <lineage>
        <taxon>Eukaryota</taxon>
        <taxon>Metazoa</taxon>
        <taxon>Ecdysozoa</taxon>
        <taxon>Arthropoda</taxon>
        <taxon>Crustacea</taxon>
        <taxon>Branchiopoda</taxon>
        <taxon>Diplostraca</taxon>
        <taxon>Cladocera</taxon>
        <taxon>Anomopoda</taxon>
        <taxon>Daphniidae</taxon>
        <taxon>Daphnia</taxon>
    </lineage>
</organism>
<dbReference type="AlphaFoldDB" id="A0A0P5SQS1"/>
<protein>
    <submittedName>
        <fullName evidence="1">Uncharacterized protein</fullName>
    </submittedName>
</protein>
<accession>A0A0P5SQS1</accession>
<proteinExistence type="predicted"/>
<reference evidence="1" key="1">
    <citation type="submission" date="2015-10" db="EMBL/GenBank/DDBJ databases">
        <title>EvidentialGene: Evidence-directed Construction of Complete mRNA Transcriptomes without Genomes.</title>
        <authorList>
            <person name="Gilbert D.G."/>
        </authorList>
    </citation>
    <scope>NUCLEOTIDE SEQUENCE</scope>
</reference>